<dbReference type="Gramene" id="HORVU.MOREX.r2.2HG0098540.1">
    <property type="protein sequence ID" value="HORVU.MOREX.r2.2HG0098540.1.CDS.1"/>
    <property type="gene ID" value="HORVU.MOREX.r2.2HG0098540"/>
</dbReference>
<feature type="compositionally biased region" description="Basic and acidic residues" evidence="9">
    <location>
        <begin position="824"/>
        <end position="834"/>
    </location>
</feature>
<dbReference type="PROSITE" id="PS51194">
    <property type="entry name" value="HELICASE_CTER"/>
    <property type="match status" value="1"/>
</dbReference>
<sequence>MSSGDDESASRLHRREKDEDRDRDRYHSSSRRRHDHSSLRHHRDGDRDRDRHHRNKERDREEHKARERAEEKEKERQRQEERHGEKKSRRRNEFDDEENEDGERHRKSRRRSSHSHHRDPEPEAALLNGDGEEAERQRKKKVEEDEDAEQRRQKKKMEEDADAEQRRQKKKMEEDADAEQQGQKKKMEEDMGGERLEDEMERRRRRVREWQEKKRLEQQEDGAGGVEADGAGKSGAKWSLDGEESDEDAGAGTDAMDVDVPNGETSGASMEEDEIDPLDAFMNSIQLSPATTLRESAVAYYGEYHAGGMVSNDATGNVDKKTPMEAAPTGRIMQGDESDSDYSDEDPEGGSELINLVKKTKAEKLVTADHSKIDYQPFRKNFYTEAKDIKEMPAEAAAAYREQLDLKVRGKGVPKPIKAWVQSGLTSKLLGTIKKLGFDTPMAIQAQALPVIMSGRDCIGVAKTGSGKTLAFVLPMLRHVKDQPPAAPGDGPVGLVMAPTRELVVQIYSDIKKFSKAFGVNCVAVYGGCAVAQQISELKRGAEIVVCTPGRMIDVLCTGAGKITNLRRVTFLVLDEADRMFDMGFEPQITRIVQNTRPDRQTVLFSATFPRQVEMLARRVLAKPVEIQMGGRSVVNKDIAQLVEVRPDAQRFLRLLELLGEWSAKGKILVFVRSQDKCDSLLKELFQHGYPCLSLHGGKDQDDRESTLADFKSNVCSLLIATSVAARGLDVKDLELVVNYDVTNHYEDYVHRVGRTGRAGRKGCAVTFISDEEERYAPDLVKALELSGQAVPEDLKALADRFMAKVKQGTEKAHGTGYGGSGYKFDHEEEEARMSLRRAQGRAHGYEEDEPEQDSDHTGEEEDDGGAAALAAPPTMAPSNASQPALLPPPAAQNGAAAVAVDVQRVLARIQAQAAPEHYQAELEINDFPQHARWKVTRRETLAPIEEWTGAAVTTRGTFIPPGQIVAANQRKLYLYIEGPNESSVNKAKAQLKSVVEDCANQALNLPAGKYSVI</sequence>
<reference evidence="13" key="2">
    <citation type="submission" date="2020-10" db="EMBL/GenBank/DDBJ databases">
        <authorList>
            <person name="Scholz U."/>
            <person name="Mascher M."/>
            <person name="Fiebig A."/>
        </authorList>
    </citation>
    <scope>NUCLEOTIDE SEQUENCE [LARGE SCALE GENOMIC DNA]</scope>
    <source>
        <strain evidence="13">cv. Morex</strain>
    </source>
</reference>
<dbReference type="PROSITE" id="PS51195">
    <property type="entry name" value="Q_MOTIF"/>
    <property type="match status" value="1"/>
</dbReference>
<feature type="compositionally biased region" description="Acidic residues" evidence="9">
    <location>
        <begin position="336"/>
        <end position="349"/>
    </location>
</feature>
<evidence type="ECO:0000259" key="10">
    <source>
        <dbReference type="PROSITE" id="PS51192"/>
    </source>
</evidence>
<feature type="region of interest" description="Disordered" evidence="9">
    <location>
        <begin position="809"/>
        <end position="891"/>
    </location>
</feature>
<feature type="compositionally biased region" description="Basic and acidic residues" evidence="9">
    <location>
        <begin position="208"/>
        <end position="218"/>
    </location>
</feature>
<feature type="compositionally biased region" description="Acidic residues" evidence="9">
    <location>
        <begin position="847"/>
        <end position="865"/>
    </location>
</feature>
<keyword evidence="3" id="KW-0378">Hydrolase</keyword>
<keyword evidence="2" id="KW-0547">Nucleotide-binding</keyword>
<dbReference type="Pfam" id="PF00271">
    <property type="entry name" value="Helicase_C"/>
    <property type="match status" value="1"/>
</dbReference>
<feature type="compositionally biased region" description="Basic residues" evidence="9">
    <location>
        <begin position="28"/>
        <end position="42"/>
    </location>
</feature>
<dbReference type="InterPro" id="IPR056149">
    <property type="entry name" value="PRP5/DDX46/KHDC4_KH"/>
</dbReference>
<accession>A0A8I6WHB7</accession>
<dbReference type="PROSITE" id="PS51192">
    <property type="entry name" value="HELICASE_ATP_BIND_1"/>
    <property type="match status" value="1"/>
</dbReference>
<dbReference type="Pfam" id="PF23469">
    <property type="entry name" value="KH_12"/>
    <property type="match status" value="1"/>
</dbReference>
<dbReference type="EC" id="3.6.4.13" evidence="1"/>
<dbReference type="Proteomes" id="UP000011116">
    <property type="component" value="Chromosome 2H"/>
</dbReference>
<evidence type="ECO:0000256" key="6">
    <source>
        <dbReference type="ARBA" id="ARBA00022884"/>
    </source>
</evidence>
<dbReference type="GO" id="GO:0016787">
    <property type="term" value="F:hydrolase activity"/>
    <property type="evidence" value="ECO:0007669"/>
    <property type="project" value="UniProtKB-KW"/>
</dbReference>
<evidence type="ECO:0000256" key="4">
    <source>
        <dbReference type="ARBA" id="ARBA00022806"/>
    </source>
</evidence>
<evidence type="ECO:0000256" key="8">
    <source>
        <dbReference type="PROSITE-ProRule" id="PRU00552"/>
    </source>
</evidence>
<keyword evidence="5" id="KW-0067">ATP-binding</keyword>
<evidence type="ECO:0000259" key="12">
    <source>
        <dbReference type="PROSITE" id="PS51195"/>
    </source>
</evidence>
<evidence type="ECO:0000256" key="7">
    <source>
        <dbReference type="ARBA" id="ARBA00038511"/>
    </source>
</evidence>
<dbReference type="GO" id="GO:0005634">
    <property type="term" value="C:nucleus"/>
    <property type="evidence" value="ECO:0000318"/>
    <property type="project" value="GO_Central"/>
</dbReference>
<dbReference type="Pfam" id="PF00270">
    <property type="entry name" value="DEAD"/>
    <property type="match status" value="1"/>
</dbReference>
<comment type="similarity">
    <text evidence="7">Belongs to the DEAD box helicase family. DDX46/PRP5 subfamily.</text>
</comment>
<dbReference type="SUPFAM" id="SSF52540">
    <property type="entry name" value="P-loop containing nucleoside triphosphate hydrolases"/>
    <property type="match status" value="1"/>
</dbReference>
<dbReference type="GO" id="GO:0000398">
    <property type="term" value="P:mRNA splicing, via spliceosome"/>
    <property type="evidence" value="ECO:0000318"/>
    <property type="project" value="GO_Central"/>
</dbReference>
<reference evidence="14" key="1">
    <citation type="journal article" date="2012" name="Nature">
        <title>A physical, genetic and functional sequence assembly of the barley genome.</title>
        <authorList>
            <consortium name="The International Barley Genome Sequencing Consortium"/>
            <person name="Mayer K.F."/>
            <person name="Waugh R."/>
            <person name="Brown J.W."/>
            <person name="Schulman A."/>
            <person name="Langridge P."/>
            <person name="Platzer M."/>
            <person name="Fincher G.B."/>
            <person name="Muehlbauer G.J."/>
            <person name="Sato K."/>
            <person name="Close T.J."/>
            <person name="Wise R.P."/>
            <person name="Stein N."/>
        </authorList>
    </citation>
    <scope>NUCLEOTIDE SEQUENCE [LARGE SCALE GENOMIC DNA]</scope>
    <source>
        <strain evidence="14">cv. Morex</strain>
    </source>
</reference>
<dbReference type="SMART" id="SM00487">
    <property type="entry name" value="DEXDc"/>
    <property type="match status" value="1"/>
</dbReference>
<dbReference type="PANTHER" id="PTHR47958">
    <property type="entry name" value="ATP-DEPENDENT RNA HELICASE DBP3"/>
    <property type="match status" value="1"/>
</dbReference>
<dbReference type="GO" id="GO:0003724">
    <property type="term" value="F:RNA helicase activity"/>
    <property type="evidence" value="ECO:0007669"/>
    <property type="project" value="UniProtKB-EC"/>
</dbReference>
<evidence type="ECO:0000256" key="9">
    <source>
        <dbReference type="SAM" id="MobiDB-lite"/>
    </source>
</evidence>
<feature type="compositionally biased region" description="Basic residues" evidence="9">
    <location>
        <begin position="105"/>
        <end position="117"/>
    </location>
</feature>
<proteinExistence type="inferred from homology"/>
<feature type="region of interest" description="Disordered" evidence="9">
    <location>
        <begin position="1"/>
        <end position="270"/>
    </location>
</feature>
<dbReference type="CDD" id="cd22475">
    <property type="entry name" value="KH-I_AtRH42_like"/>
    <property type="match status" value="1"/>
</dbReference>
<dbReference type="CDD" id="cd18787">
    <property type="entry name" value="SF2_C_DEAD"/>
    <property type="match status" value="1"/>
</dbReference>
<dbReference type="SMART" id="SM00490">
    <property type="entry name" value="HELICc"/>
    <property type="match status" value="1"/>
</dbReference>
<evidence type="ECO:0000256" key="3">
    <source>
        <dbReference type="ARBA" id="ARBA00022801"/>
    </source>
</evidence>
<keyword evidence="4" id="KW-0347">Helicase</keyword>
<feature type="domain" description="Helicase ATP-binding" evidence="10">
    <location>
        <begin position="449"/>
        <end position="627"/>
    </location>
</feature>
<organism evidence="13 14">
    <name type="scientific">Hordeum vulgare subsp. vulgare</name>
    <name type="common">Domesticated barley</name>
    <dbReference type="NCBI Taxonomy" id="112509"/>
    <lineage>
        <taxon>Eukaryota</taxon>
        <taxon>Viridiplantae</taxon>
        <taxon>Streptophyta</taxon>
        <taxon>Embryophyta</taxon>
        <taxon>Tracheophyta</taxon>
        <taxon>Spermatophyta</taxon>
        <taxon>Magnoliopsida</taxon>
        <taxon>Liliopsida</taxon>
        <taxon>Poales</taxon>
        <taxon>Poaceae</taxon>
        <taxon>BOP clade</taxon>
        <taxon>Pooideae</taxon>
        <taxon>Triticodae</taxon>
        <taxon>Triticeae</taxon>
        <taxon>Hordeinae</taxon>
        <taxon>Hordeum</taxon>
    </lineage>
</organism>
<dbReference type="InterPro" id="IPR001650">
    <property type="entry name" value="Helicase_C-like"/>
</dbReference>
<dbReference type="InterPro" id="IPR000629">
    <property type="entry name" value="RNA-helicase_DEAD-box_CS"/>
</dbReference>
<protein>
    <recommendedName>
        <fullName evidence="1">RNA helicase</fullName>
        <ecNumber evidence="1">3.6.4.13</ecNumber>
    </recommendedName>
</protein>
<keyword evidence="6" id="KW-0694">RNA-binding</keyword>
<evidence type="ECO:0000256" key="5">
    <source>
        <dbReference type="ARBA" id="ARBA00022840"/>
    </source>
</evidence>
<feature type="compositionally biased region" description="Low complexity" evidence="9">
    <location>
        <begin position="866"/>
        <end position="885"/>
    </location>
</feature>
<reference evidence="13" key="3">
    <citation type="submission" date="2022-01" db="UniProtKB">
        <authorList>
            <consortium name="EnsemblPlants"/>
        </authorList>
    </citation>
    <scope>IDENTIFICATION</scope>
    <source>
        <strain evidence="13">subsp. vulgare</strain>
    </source>
</reference>
<evidence type="ECO:0000313" key="14">
    <source>
        <dbReference type="Proteomes" id="UP000011116"/>
    </source>
</evidence>
<name>A0A8I6WHB7_HORVV</name>
<feature type="short sequence motif" description="Q motif" evidence="8">
    <location>
        <begin position="418"/>
        <end position="446"/>
    </location>
</feature>
<feature type="compositionally biased region" description="Basic and acidic residues" evidence="9">
    <location>
        <begin position="56"/>
        <end position="84"/>
    </location>
</feature>
<evidence type="ECO:0000313" key="13">
    <source>
        <dbReference type="EnsemblPlants" id="HORVU.MOREX.r3.2HG0119750.1.CDS1"/>
    </source>
</evidence>
<feature type="compositionally biased region" description="Basic and acidic residues" evidence="9">
    <location>
        <begin position="15"/>
        <end position="27"/>
    </location>
</feature>
<dbReference type="Gramene" id="HORVU.MOREX.r3.2HG0119750.1">
    <property type="protein sequence ID" value="HORVU.MOREX.r3.2HG0119750.1.CDS1"/>
    <property type="gene ID" value="HORVU.MOREX.r3.2HG0119750"/>
</dbReference>
<dbReference type="InterPro" id="IPR027417">
    <property type="entry name" value="P-loop_NTPase"/>
</dbReference>
<dbReference type="PROSITE" id="PS00039">
    <property type="entry name" value="DEAD_ATP_HELICASE"/>
    <property type="match status" value="1"/>
</dbReference>
<feature type="region of interest" description="Disordered" evidence="9">
    <location>
        <begin position="315"/>
        <end position="350"/>
    </location>
</feature>
<dbReference type="Gene3D" id="3.40.50.300">
    <property type="entry name" value="P-loop containing nucleotide triphosphate hydrolases"/>
    <property type="match status" value="2"/>
</dbReference>
<dbReference type="EnsemblPlants" id="HORVU.MOREX.r3.2HG0119750.1">
    <property type="protein sequence ID" value="HORVU.MOREX.r3.2HG0119750.1.CDS1"/>
    <property type="gene ID" value="HORVU.MOREX.r3.2HG0119750"/>
</dbReference>
<dbReference type="SMR" id="A0A8I6WHB7"/>
<feature type="compositionally biased region" description="Basic and acidic residues" evidence="9">
    <location>
        <begin position="185"/>
        <end position="195"/>
    </location>
</feature>
<dbReference type="InterPro" id="IPR014014">
    <property type="entry name" value="RNA_helicase_DEAD_Q_motif"/>
</dbReference>
<evidence type="ECO:0000256" key="1">
    <source>
        <dbReference type="ARBA" id="ARBA00012552"/>
    </source>
</evidence>
<dbReference type="InterPro" id="IPR014001">
    <property type="entry name" value="Helicase_ATP-bd"/>
</dbReference>
<dbReference type="InterPro" id="IPR011545">
    <property type="entry name" value="DEAD/DEAH_box_helicase_dom"/>
</dbReference>
<feature type="domain" description="Helicase C-terminal" evidence="11">
    <location>
        <begin position="651"/>
        <end position="799"/>
    </location>
</feature>
<dbReference type="GO" id="GO:0005524">
    <property type="term" value="F:ATP binding"/>
    <property type="evidence" value="ECO:0007669"/>
    <property type="project" value="UniProtKB-KW"/>
</dbReference>
<dbReference type="GO" id="GO:0003723">
    <property type="term" value="F:RNA binding"/>
    <property type="evidence" value="ECO:0007669"/>
    <property type="project" value="UniProtKB-KW"/>
</dbReference>
<dbReference type="AlphaFoldDB" id="A0A8I6WHB7"/>
<dbReference type="CDD" id="cd17953">
    <property type="entry name" value="DEADc_DDX46"/>
    <property type="match status" value="1"/>
</dbReference>
<feature type="domain" description="DEAD-box RNA helicase Q" evidence="12">
    <location>
        <begin position="418"/>
        <end position="446"/>
    </location>
</feature>
<evidence type="ECO:0000259" key="11">
    <source>
        <dbReference type="PROSITE" id="PS51194"/>
    </source>
</evidence>
<keyword evidence="14" id="KW-1185">Reference proteome</keyword>
<dbReference type="FunFam" id="3.40.50.300:FF:000079">
    <property type="entry name" value="probable ATP-dependent RNA helicase DDX17"/>
    <property type="match status" value="1"/>
</dbReference>
<evidence type="ECO:0000256" key="2">
    <source>
        <dbReference type="ARBA" id="ARBA00022741"/>
    </source>
</evidence>